<dbReference type="STRING" id="198616.SAMN05216193_1044"/>
<dbReference type="RefSeq" id="WP_139206998.1">
    <property type="nucleotide sequence ID" value="NZ_FNIJ01000004.1"/>
</dbReference>
<reference evidence="3" key="1">
    <citation type="submission" date="2016-10" db="EMBL/GenBank/DDBJ databases">
        <authorList>
            <person name="Varghese N."/>
            <person name="Submissions S."/>
        </authorList>
    </citation>
    <scope>NUCLEOTIDE SEQUENCE [LARGE SCALE GENOMIC DNA]</scope>
    <source>
        <strain evidence="3">JCM 21621</strain>
    </source>
</reference>
<dbReference type="EMBL" id="FNIJ01000004">
    <property type="protein sequence ID" value="SDN60732.1"/>
    <property type="molecule type" value="Genomic_DNA"/>
</dbReference>
<keyword evidence="3" id="KW-1185">Reference proteome</keyword>
<dbReference type="Proteomes" id="UP000242957">
    <property type="component" value="Unassembled WGS sequence"/>
</dbReference>
<feature type="region of interest" description="Disordered" evidence="1">
    <location>
        <begin position="93"/>
        <end position="147"/>
    </location>
</feature>
<sequence length="147" mass="15851">MPLSFIPDPLKICRAALNKFETGVNAIAAEQLDSKHVARALNRISRVSLSLQNVSERSLECLYKRLRVPSRGEVIELASALQRVEDKIDQLTPQPASVAVPRPARTRRPPVETVAEPKPARTAKAAGKPKVEGAEAAPTAMSEAVAP</sequence>
<organism evidence="2 3">
    <name type="scientific">Pseudomonas jinjuensis</name>
    <dbReference type="NCBI Taxonomy" id="198616"/>
    <lineage>
        <taxon>Bacteria</taxon>
        <taxon>Pseudomonadati</taxon>
        <taxon>Pseudomonadota</taxon>
        <taxon>Gammaproteobacteria</taxon>
        <taxon>Pseudomonadales</taxon>
        <taxon>Pseudomonadaceae</taxon>
        <taxon>Pseudomonas</taxon>
    </lineage>
</organism>
<accession>A0A1H0CS55</accession>
<dbReference type="AlphaFoldDB" id="A0A1H0CS55"/>
<proteinExistence type="predicted"/>
<protein>
    <submittedName>
        <fullName evidence="2">Uncharacterized protein</fullName>
    </submittedName>
</protein>
<name>A0A1H0CS55_9PSED</name>
<evidence type="ECO:0000313" key="3">
    <source>
        <dbReference type="Proteomes" id="UP000242957"/>
    </source>
</evidence>
<gene>
    <name evidence="2" type="ORF">SAMN05216193_1044</name>
</gene>
<dbReference type="OrthoDB" id="6900881at2"/>
<evidence type="ECO:0000313" key="2">
    <source>
        <dbReference type="EMBL" id="SDN60732.1"/>
    </source>
</evidence>
<evidence type="ECO:0000256" key="1">
    <source>
        <dbReference type="SAM" id="MobiDB-lite"/>
    </source>
</evidence>